<keyword evidence="2" id="KW-1185">Reference proteome</keyword>
<evidence type="ECO:0008006" key="3">
    <source>
        <dbReference type="Google" id="ProtNLM"/>
    </source>
</evidence>
<proteinExistence type="predicted"/>
<name>K0RCC9_THAOC</name>
<evidence type="ECO:0000313" key="1">
    <source>
        <dbReference type="EMBL" id="EJK50870.1"/>
    </source>
</evidence>
<dbReference type="PANTHER" id="PTHR46504:SF2">
    <property type="entry name" value="TRNASE Z TRZ1"/>
    <property type="match status" value="1"/>
</dbReference>
<dbReference type="PANTHER" id="PTHR46504">
    <property type="entry name" value="TRNASE Z TRZ1"/>
    <property type="match status" value="1"/>
</dbReference>
<dbReference type="Proteomes" id="UP000266841">
    <property type="component" value="Unassembled WGS sequence"/>
</dbReference>
<accession>K0RCC9</accession>
<dbReference type="InterPro" id="IPR036866">
    <property type="entry name" value="RibonucZ/Hydroxyglut_hydro"/>
</dbReference>
<dbReference type="SUPFAM" id="SSF56281">
    <property type="entry name" value="Metallo-hydrolase/oxidoreductase"/>
    <property type="match status" value="1"/>
</dbReference>
<organism evidence="1 2">
    <name type="scientific">Thalassiosira oceanica</name>
    <name type="common">Marine diatom</name>
    <dbReference type="NCBI Taxonomy" id="159749"/>
    <lineage>
        <taxon>Eukaryota</taxon>
        <taxon>Sar</taxon>
        <taxon>Stramenopiles</taxon>
        <taxon>Ochrophyta</taxon>
        <taxon>Bacillariophyta</taxon>
        <taxon>Coscinodiscophyceae</taxon>
        <taxon>Thalassiosirophycidae</taxon>
        <taxon>Thalassiosirales</taxon>
        <taxon>Thalassiosiraceae</taxon>
        <taxon>Thalassiosira</taxon>
    </lineage>
</organism>
<protein>
    <recommendedName>
        <fullName evidence="3">Metallo-beta-lactamase domain-containing protein</fullName>
    </recommendedName>
</protein>
<dbReference type="EMBL" id="AGNL01042766">
    <property type="protein sequence ID" value="EJK50870.1"/>
    <property type="molecule type" value="Genomic_DNA"/>
</dbReference>
<sequence>MVSSEHWNVHTAWSLAGVGTSIVLELKAPPQQSAASKKKSRSTARVAFDIGATDGFSEAIPAKYVFVSHGHVDHVGGLFAHARAHAVSFGGQAPTYFVPAQLLPQIEKCRDAMSSLDAVCATSADENDGSLRGKSLIKMNLVSVEDGDEVQLKGIQYGSKTSFYARAVQVDHAGHPTLGYVLGSRTAGGLKPEYRQLNGARIRELVKSGVSIKGDPVERVEFGYTGDTCARGLVKRQAAPTEEGLCSDGLPPIDQMFSAQVLFCELTFLDSNEDELAQQKADERGHLHVNHLESIFGSHDLLASRAESVSGSIVFYHLSAKYRPARRALDFIAEGLPKQLLLNRRIFVAVASMLSPDEAEDGAFTDLIHKDGCIELERYVKWKDSLDSP</sequence>
<dbReference type="AlphaFoldDB" id="K0RCC9"/>
<dbReference type="OrthoDB" id="527344at2759"/>
<reference evidence="1 2" key="1">
    <citation type="journal article" date="2012" name="Genome Biol.">
        <title>Genome and low-iron response of an oceanic diatom adapted to chronic iron limitation.</title>
        <authorList>
            <person name="Lommer M."/>
            <person name="Specht M."/>
            <person name="Roy A.S."/>
            <person name="Kraemer L."/>
            <person name="Andreson R."/>
            <person name="Gutowska M.A."/>
            <person name="Wolf J."/>
            <person name="Bergner S.V."/>
            <person name="Schilhabel M.B."/>
            <person name="Klostermeier U.C."/>
            <person name="Beiko R.G."/>
            <person name="Rosenstiel P."/>
            <person name="Hippler M."/>
            <person name="Laroche J."/>
        </authorList>
    </citation>
    <scope>NUCLEOTIDE SEQUENCE [LARGE SCALE GENOMIC DNA]</scope>
    <source>
        <strain evidence="1 2">CCMP1005</strain>
    </source>
</reference>
<gene>
    <name evidence="1" type="ORF">THAOC_30020</name>
</gene>
<evidence type="ECO:0000313" key="2">
    <source>
        <dbReference type="Proteomes" id="UP000266841"/>
    </source>
</evidence>
<comment type="caution">
    <text evidence="1">The sequence shown here is derived from an EMBL/GenBank/DDBJ whole genome shotgun (WGS) entry which is preliminary data.</text>
</comment>
<dbReference type="eggNOG" id="ENOG502QVD0">
    <property type="taxonomic scope" value="Eukaryota"/>
</dbReference>
<dbReference type="Gene3D" id="3.60.15.10">
    <property type="entry name" value="Ribonuclease Z/Hydroxyacylglutathione hydrolase-like"/>
    <property type="match status" value="1"/>
</dbReference>
<dbReference type="CDD" id="cd06262">
    <property type="entry name" value="metallo-hydrolase-like_MBL-fold"/>
    <property type="match status" value="1"/>
</dbReference>